<evidence type="ECO:0000256" key="3">
    <source>
        <dbReference type="ARBA" id="ARBA00022475"/>
    </source>
</evidence>
<comment type="similarity">
    <text evidence="2">Belongs to the MgtC/SapB family.</text>
</comment>
<evidence type="ECO:0000256" key="6">
    <source>
        <dbReference type="ARBA" id="ARBA00023136"/>
    </source>
</evidence>
<keyword evidence="5 7" id="KW-1133">Transmembrane helix</keyword>
<dbReference type="RefSeq" id="WP_013920090.1">
    <property type="nucleotide sequence ID" value="NC_015690.1"/>
</dbReference>
<dbReference type="AlphaFoldDB" id="F8FMY6"/>
<dbReference type="Pfam" id="PF02308">
    <property type="entry name" value="MgtC"/>
    <property type="match status" value="1"/>
</dbReference>
<evidence type="ECO:0000259" key="8">
    <source>
        <dbReference type="Pfam" id="PF02308"/>
    </source>
</evidence>
<dbReference type="PATRIC" id="fig|1036673.3.peg.5983"/>
<dbReference type="InterPro" id="IPR003416">
    <property type="entry name" value="MgtC/SapB/SrpB/YhiD_fam"/>
</dbReference>
<comment type="subcellular location">
    <subcellularLocation>
        <location evidence="1">Cell membrane</location>
        <topology evidence="1">Multi-pass membrane protein</topology>
    </subcellularLocation>
</comment>
<protein>
    <submittedName>
        <fullName evidence="9">SapB protein</fullName>
    </submittedName>
</protein>
<dbReference type="KEGG" id="pms:KNP414_06425"/>
<evidence type="ECO:0000313" key="10">
    <source>
        <dbReference type="Proteomes" id="UP000006620"/>
    </source>
</evidence>
<feature type="transmembrane region" description="Helical" evidence="7">
    <location>
        <begin position="70"/>
        <end position="87"/>
    </location>
</feature>
<dbReference type="PANTHER" id="PTHR33778">
    <property type="entry name" value="PROTEIN MGTC"/>
    <property type="match status" value="1"/>
</dbReference>
<organism evidence="9 10">
    <name type="scientific">Paenibacillus mucilaginosus (strain KNP414)</name>
    <dbReference type="NCBI Taxonomy" id="1036673"/>
    <lineage>
        <taxon>Bacteria</taxon>
        <taxon>Bacillati</taxon>
        <taxon>Bacillota</taxon>
        <taxon>Bacilli</taxon>
        <taxon>Bacillales</taxon>
        <taxon>Paenibacillaceae</taxon>
        <taxon>Paenibacillus</taxon>
    </lineage>
</organism>
<keyword evidence="6 7" id="KW-0472">Membrane</keyword>
<feature type="transmembrane region" description="Helical" evidence="7">
    <location>
        <begin position="6"/>
        <end position="23"/>
    </location>
</feature>
<evidence type="ECO:0000256" key="4">
    <source>
        <dbReference type="ARBA" id="ARBA00022692"/>
    </source>
</evidence>
<feature type="transmembrane region" description="Helical" evidence="7">
    <location>
        <begin position="35"/>
        <end position="54"/>
    </location>
</feature>
<dbReference type="PANTHER" id="PTHR33778:SF4">
    <property type="entry name" value="PROTEIN SAPB"/>
    <property type="match status" value="1"/>
</dbReference>
<dbReference type="Proteomes" id="UP000006620">
    <property type="component" value="Chromosome"/>
</dbReference>
<dbReference type="GO" id="GO:0005886">
    <property type="term" value="C:plasma membrane"/>
    <property type="evidence" value="ECO:0007669"/>
    <property type="project" value="UniProtKB-SubCell"/>
</dbReference>
<dbReference type="EMBL" id="CP002869">
    <property type="protein sequence ID" value="AEI44946.1"/>
    <property type="molecule type" value="Genomic_DNA"/>
</dbReference>
<dbReference type="PRINTS" id="PR01837">
    <property type="entry name" value="MGTCSAPBPROT"/>
</dbReference>
<feature type="domain" description="MgtC/SapB/SrpB/YhiD N-terminal" evidence="8">
    <location>
        <begin position="10"/>
        <end position="138"/>
    </location>
</feature>
<evidence type="ECO:0000256" key="7">
    <source>
        <dbReference type="SAM" id="Phobius"/>
    </source>
</evidence>
<evidence type="ECO:0000256" key="2">
    <source>
        <dbReference type="ARBA" id="ARBA00009298"/>
    </source>
</evidence>
<dbReference type="HOGENOM" id="CLU_079292_0_1_9"/>
<proteinExistence type="inferred from homology"/>
<feature type="transmembrane region" description="Helical" evidence="7">
    <location>
        <begin position="94"/>
        <end position="115"/>
    </location>
</feature>
<reference evidence="10" key="1">
    <citation type="submission" date="2011-06" db="EMBL/GenBank/DDBJ databases">
        <title>Complete genome sequence of Paenibacillus mucilaginosus KNP414.</title>
        <authorList>
            <person name="Wang J."/>
            <person name="Hu S."/>
            <person name="Hu X."/>
            <person name="Zhang B."/>
            <person name="Dong D."/>
            <person name="Zhang S."/>
            <person name="Zhao K."/>
            <person name="Wu D."/>
        </authorList>
    </citation>
    <scope>NUCLEOTIDE SEQUENCE [LARGE SCALE GENOMIC DNA]</scope>
    <source>
        <strain evidence="10">KNP414</strain>
    </source>
</reference>
<evidence type="ECO:0000256" key="5">
    <source>
        <dbReference type="ARBA" id="ARBA00022989"/>
    </source>
</evidence>
<evidence type="ECO:0000256" key="1">
    <source>
        <dbReference type="ARBA" id="ARBA00004651"/>
    </source>
</evidence>
<gene>
    <name evidence="9" type="ordered locus">KNP414_06425</name>
</gene>
<evidence type="ECO:0000313" key="9">
    <source>
        <dbReference type="EMBL" id="AEI44946.1"/>
    </source>
</evidence>
<sequence>MLNTEMILRLAVALFLGLLIGIDRELRQKPLGMKTSTVIAVGSCLLTIVSIYAVDKFSIKGYTQMDPMRLAAQIVSGIGFIGAGAILRRSNDVITGLTTAAMVWASAALGIAAGAGFYQEAFAAVAMIMLAVNLFPVVVKLLGPKQLREKYVSVKVEALGCEELSELVAYMDREYGLKHLKIKDIEGDRQRVHFYVVAPANRSTTAIYYNIKRLKQVQHVEVEDVSS</sequence>
<keyword evidence="3" id="KW-1003">Cell membrane</keyword>
<dbReference type="InterPro" id="IPR049177">
    <property type="entry name" value="MgtC_SapB_SrpB_YhiD_N"/>
</dbReference>
<reference evidence="9 10" key="2">
    <citation type="journal article" date="2013" name="Genome Announc.">
        <title>Genome Sequence of Growth-Improving Paenibacillus mucilaginosus Strain KNP414.</title>
        <authorList>
            <person name="Lu J.J."/>
            <person name="Wang J.F."/>
            <person name="Hu X.F."/>
        </authorList>
    </citation>
    <scope>NUCLEOTIDE SEQUENCE [LARGE SCALE GENOMIC DNA]</scope>
    <source>
        <strain evidence="9 10">KNP414</strain>
    </source>
</reference>
<keyword evidence="4 7" id="KW-0812">Transmembrane</keyword>
<accession>F8FMY6</accession>
<feature type="transmembrane region" description="Helical" evidence="7">
    <location>
        <begin position="121"/>
        <end position="142"/>
    </location>
</feature>
<name>F8FMY6_PAEMK</name>